<dbReference type="InterPro" id="IPR035810">
    <property type="entry name" value="PEBP_euk"/>
</dbReference>
<dbReference type="Gene3D" id="3.90.280.10">
    <property type="entry name" value="PEBP-like"/>
    <property type="match status" value="1"/>
</dbReference>
<accession>A0AAN6M6L1</accession>
<dbReference type="PANTHER" id="PTHR11362">
    <property type="entry name" value="PHOSPHATIDYLETHANOLAMINE-BINDING PROTEIN"/>
    <property type="match status" value="1"/>
</dbReference>
<dbReference type="InterPro" id="IPR036610">
    <property type="entry name" value="PEBP-like_sf"/>
</dbReference>
<dbReference type="Pfam" id="PF01161">
    <property type="entry name" value="PBP"/>
    <property type="match status" value="1"/>
</dbReference>
<gene>
    <name evidence="1" type="ORF">GRF29_1g873704</name>
</gene>
<dbReference type="PANTHER" id="PTHR11362:SF82">
    <property type="entry name" value="PHOSPHATIDYLETHANOLAMINE-BINDING PROTEIN 4"/>
    <property type="match status" value="1"/>
</dbReference>
<evidence type="ECO:0000313" key="1">
    <source>
        <dbReference type="EMBL" id="KAK3216748.1"/>
    </source>
</evidence>
<protein>
    <recommendedName>
        <fullName evidence="3">PEBP-like protein</fullName>
    </recommendedName>
</protein>
<organism evidence="1 2">
    <name type="scientific">Pseudopithomyces chartarum</name>
    <dbReference type="NCBI Taxonomy" id="1892770"/>
    <lineage>
        <taxon>Eukaryota</taxon>
        <taxon>Fungi</taxon>
        <taxon>Dikarya</taxon>
        <taxon>Ascomycota</taxon>
        <taxon>Pezizomycotina</taxon>
        <taxon>Dothideomycetes</taxon>
        <taxon>Pleosporomycetidae</taxon>
        <taxon>Pleosporales</taxon>
        <taxon>Massarineae</taxon>
        <taxon>Didymosphaeriaceae</taxon>
        <taxon>Pseudopithomyces</taxon>
    </lineage>
</organism>
<name>A0AAN6M6L1_9PLEO</name>
<dbReference type="AlphaFoldDB" id="A0AAN6M6L1"/>
<sequence length="230" mass="25777">MSQDRTQILREHKVIPDVLPEGTTLSHDLKVVFPEATLDTPGQELGREETQPEPRLFLDPVPQEKHNDYVLILTDPDLMSNNDQSFGQVRHWFTTNVSLTDNGELTVYPSPQYNISPYIGPAPLPNYLYSRPHRYIFILARPLSSTHPLSISAEDFEKLQEPFAAAFKGAQRGDVQDLKDRWGFDARRLCEEKGLGVEAVTFMRVGGTVRSAGANAVMMGEAVVDKVLGR</sequence>
<dbReference type="Proteomes" id="UP001280581">
    <property type="component" value="Unassembled WGS sequence"/>
</dbReference>
<dbReference type="SUPFAM" id="SSF49777">
    <property type="entry name" value="PEBP-like"/>
    <property type="match status" value="1"/>
</dbReference>
<dbReference type="InterPro" id="IPR008914">
    <property type="entry name" value="PEBP"/>
</dbReference>
<dbReference type="CDD" id="cd00866">
    <property type="entry name" value="PEBP_euk"/>
    <property type="match status" value="1"/>
</dbReference>
<comment type="caution">
    <text evidence="1">The sequence shown here is derived from an EMBL/GenBank/DDBJ whole genome shotgun (WGS) entry which is preliminary data.</text>
</comment>
<evidence type="ECO:0000313" key="2">
    <source>
        <dbReference type="Proteomes" id="UP001280581"/>
    </source>
</evidence>
<proteinExistence type="predicted"/>
<keyword evidence="2" id="KW-1185">Reference proteome</keyword>
<dbReference type="EMBL" id="WVTA01000001">
    <property type="protein sequence ID" value="KAK3216748.1"/>
    <property type="molecule type" value="Genomic_DNA"/>
</dbReference>
<evidence type="ECO:0008006" key="3">
    <source>
        <dbReference type="Google" id="ProtNLM"/>
    </source>
</evidence>
<reference evidence="1 2" key="1">
    <citation type="submission" date="2021-02" db="EMBL/GenBank/DDBJ databases">
        <title>Genome assembly of Pseudopithomyces chartarum.</title>
        <authorList>
            <person name="Jauregui R."/>
            <person name="Singh J."/>
            <person name="Voisey C."/>
        </authorList>
    </citation>
    <scope>NUCLEOTIDE SEQUENCE [LARGE SCALE GENOMIC DNA]</scope>
    <source>
        <strain evidence="1 2">AGR01</strain>
    </source>
</reference>